<dbReference type="GO" id="GO:0005634">
    <property type="term" value="C:nucleus"/>
    <property type="evidence" value="ECO:0007669"/>
    <property type="project" value="UniProtKB-SubCell"/>
</dbReference>
<keyword evidence="1" id="KW-0378">Hydrolase</keyword>
<dbReference type="InterPro" id="IPR006084">
    <property type="entry name" value="XPG/Rad2"/>
</dbReference>
<dbReference type="InterPro" id="IPR029060">
    <property type="entry name" value="PIN-like_dom_sf"/>
</dbReference>
<dbReference type="OrthoDB" id="26491at2759"/>
<keyword evidence="1" id="KW-0228">DNA excision</keyword>
<evidence type="ECO:0000313" key="3">
    <source>
        <dbReference type="EMBL" id="KAJ0965015.1"/>
    </source>
</evidence>
<reference evidence="3" key="1">
    <citation type="submission" date="2021-03" db="EMBL/GenBank/DDBJ databases">
        <authorList>
            <person name="Li Z."/>
            <person name="Yang C."/>
        </authorList>
    </citation>
    <scope>NUCLEOTIDE SEQUENCE</scope>
    <source>
        <strain evidence="3">Dzin_1.0</strain>
        <tissue evidence="3">Leaf</tissue>
    </source>
</reference>
<keyword evidence="1" id="KW-0269">Exonuclease</keyword>
<evidence type="ECO:0000256" key="1">
    <source>
        <dbReference type="RuleBase" id="RU910737"/>
    </source>
</evidence>
<comment type="caution">
    <text evidence="3">The sequence shown here is derived from an EMBL/GenBank/DDBJ whole genome shotgun (WGS) entry which is preliminary data.</text>
</comment>
<keyword evidence="1" id="KW-0238">DNA-binding</keyword>
<dbReference type="PANTHER" id="PTHR11081:SF8">
    <property type="entry name" value="EXONUCLEASE 1"/>
    <property type="match status" value="1"/>
</dbReference>
<keyword evidence="1" id="KW-0540">Nuclease</keyword>
<proteinExistence type="inferred from homology"/>
<dbReference type="GO" id="GO:0003677">
    <property type="term" value="F:DNA binding"/>
    <property type="evidence" value="ECO:0007669"/>
    <property type="project" value="UniProtKB-UniRule"/>
</dbReference>
<evidence type="ECO:0000313" key="4">
    <source>
        <dbReference type="Proteomes" id="UP001085076"/>
    </source>
</evidence>
<keyword evidence="1" id="KW-0479">Metal-binding</keyword>
<name>A0A9D5C1X6_9LILI</name>
<dbReference type="EC" id="3.1.-.-" evidence="1"/>
<keyword evidence="1" id="KW-0460">Magnesium</keyword>
<organism evidence="3 4">
    <name type="scientific">Dioscorea zingiberensis</name>
    <dbReference type="NCBI Taxonomy" id="325984"/>
    <lineage>
        <taxon>Eukaryota</taxon>
        <taxon>Viridiplantae</taxon>
        <taxon>Streptophyta</taxon>
        <taxon>Embryophyta</taxon>
        <taxon>Tracheophyta</taxon>
        <taxon>Spermatophyta</taxon>
        <taxon>Magnoliopsida</taxon>
        <taxon>Liliopsida</taxon>
        <taxon>Dioscoreales</taxon>
        <taxon>Dioscoreaceae</taxon>
        <taxon>Dioscorea</taxon>
    </lineage>
</organism>
<dbReference type="PROSITE" id="PS00842">
    <property type="entry name" value="XPG_2"/>
    <property type="match status" value="1"/>
</dbReference>
<dbReference type="GO" id="GO:0006281">
    <property type="term" value="P:DNA repair"/>
    <property type="evidence" value="ECO:0007669"/>
    <property type="project" value="UniProtKB-UniRule"/>
</dbReference>
<keyword evidence="1" id="KW-0234">DNA repair</keyword>
<feature type="domain" description="XPG-I" evidence="2">
    <location>
        <begin position="120"/>
        <end position="189"/>
    </location>
</feature>
<dbReference type="SMART" id="SM00484">
    <property type="entry name" value="XPGI"/>
    <property type="match status" value="1"/>
</dbReference>
<keyword evidence="1" id="KW-0539">Nucleus</keyword>
<keyword evidence="1" id="KW-0227">DNA damage</keyword>
<comment type="subcellular location">
    <subcellularLocation>
        <location evidence="1">Nucleus</location>
    </subcellularLocation>
</comment>
<comment type="similarity">
    <text evidence="1">Belongs to the XPG/RAD2 endonuclease family. EXO1 subfamily.</text>
</comment>
<dbReference type="PANTHER" id="PTHR11081">
    <property type="entry name" value="FLAP ENDONUCLEASE FAMILY MEMBER"/>
    <property type="match status" value="1"/>
</dbReference>
<comment type="cofactor">
    <cofactor evidence="1">
        <name>Mg(2+)</name>
        <dbReference type="ChEBI" id="CHEBI:18420"/>
    </cofactor>
    <text evidence="1">Binds 2 magnesium ions per subunit. They probably participate in the reaction catalyzed by the enzyme. May bind an additional third magnesium ion after substrate binding.</text>
</comment>
<gene>
    <name evidence="3" type="ORF">J5N97_026153</name>
</gene>
<dbReference type="AlphaFoldDB" id="A0A9D5C1X6"/>
<comment type="function">
    <text evidence="1">5'-&gt;3' double-stranded DNA exonuclease which may also possess a cryptic 3'-&gt;5' double-stranded DNA exonuclease activity. Functions in DNA mismatch repair.</text>
</comment>
<sequence>MRLSQTHSRSGKCRELEHWEPWSGVSNRSTTRRRYCDWGRGRKTEIGHSGQFYYSLNIRRIGKGTLAEKALLVVLPPEDEFPYAVCVNSEVMSSDGSTSLASKSVRITPMMAHELIQILRKENVEFVVAPYEADAQLAYLSNLDADKGGIDVVITEDSDLIAYGCQAVIFKMDRYGKGEELLLDRVFNFVSDELSFKNFDK</sequence>
<dbReference type="Gene3D" id="3.40.50.1010">
    <property type="entry name" value="5'-nuclease"/>
    <property type="match status" value="1"/>
</dbReference>
<accession>A0A9D5C1X6</accession>
<reference evidence="3" key="2">
    <citation type="journal article" date="2022" name="Hortic Res">
        <title>The genome of Dioscorea zingiberensis sheds light on the biosynthesis, origin and evolution of the medicinally important diosgenin saponins.</title>
        <authorList>
            <person name="Li Y."/>
            <person name="Tan C."/>
            <person name="Li Z."/>
            <person name="Guo J."/>
            <person name="Li S."/>
            <person name="Chen X."/>
            <person name="Wang C."/>
            <person name="Dai X."/>
            <person name="Yang H."/>
            <person name="Song W."/>
            <person name="Hou L."/>
            <person name="Xu J."/>
            <person name="Tong Z."/>
            <person name="Xu A."/>
            <person name="Yuan X."/>
            <person name="Wang W."/>
            <person name="Yang Q."/>
            <person name="Chen L."/>
            <person name="Sun Z."/>
            <person name="Wang K."/>
            <person name="Pan B."/>
            <person name="Chen J."/>
            <person name="Bao Y."/>
            <person name="Liu F."/>
            <person name="Qi X."/>
            <person name="Gang D.R."/>
            <person name="Wen J."/>
            <person name="Li J."/>
        </authorList>
    </citation>
    <scope>NUCLEOTIDE SEQUENCE</scope>
    <source>
        <strain evidence="3">Dzin_1.0</strain>
    </source>
</reference>
<keyword evidence="1" id="KW-0267">Excision nuclease</keyword>
<dbReference type="SUPFAM" id="SSF88723">
    <property type="entry name" value="PIN domain-like"/>
    <property type="match status" value="1"/>
</dbReference>
<evidence type="ECO:0000259" key="2">
    <source>
        <dbReference type="SMART" id="SM00484"/>
    </source>
</evidence>
<dbReference type="InterPro" id="IPR019974">
    <property type="entry name" value="XPG_CS"/>
</dbReference>
<dbReference type="GO" id="GO:0017108">
    <property type="term" value="F:5'-flap endonuclease activity"/>
    <property type="evidence" value="ECO:0007669"/>
    <property type="project" value="TreeGrafter"/>
</dbReference>
<protein>
    <recommendedName>
        <fullName evidence="1">Exonuclease 1</fullName>
        <ecNumber evidence="1">3.1.-.-</ecNumber>
    </recommendedName>
</protein>
<dbReference type="Proteomes" id="UP001085076">
    <property type="component" value="Miscellaneous, Linkage group lg08"/>
</dbReference>
<dbReference type="EMBL" id="JAGGNH010000008">
    <property type="protein sequence ID" value="KAJ0965015.1"/>
    <property type="molecule type" value="Genomic_DNA"/>
</dbReference>
<dbReference type="InterPro" id="IPR006086">
    <property type="entry name" value="XPG-I_dom"/>
</dbReference>
<dbReference type="GO" id="GO:0035312">
    <property type="term" value="F:5'-3' DNA exonuclease activity"/>
    <property type="evidence" value="ECO:0007669"/>
    <property type="project" value="UniProtKB-UniRule"/>
</dbReference>
<keyword evidence="4" id="KW-1185">Reference proteome</keyword>
<dbReference type="Pfam" id="PF00867">
    <property type="entry name" value="XPG_I"/>
    <property type="match status" value="1"/>
</dbReference>
<dbReference type="GO" id="GO:0046872">
    <property type="term" value="F:metal ion binding"/>
    <property type="evidence" value="ECO:0007669"/>
    <property type="project" value="UniProtKB-UniRule"/>
</dbReference>